<feature type="transmembrane region" description="Helical" evidence="6">
    <location>
        <begin position="180"/>
        <end position="201"/>
    </location>
</feature>
<comment type="caution">
    <text evidence="8">The sequence shown here is derived from an EMBL/GenBank/DDBJ whole genome shotgun (WGS) entry which is preliminary data.</text>
</comment>
<feature type="transmembrane region" description="Helical" evidence="6">
    <location>
        <begin position="207"/>
        <end position="231"/>
    </location>
</feature>
<dbReference type="PANTHER" id="PTHR43124">
    <property type="entry name" value="PURINE EFFLUX PUMP PBUE"/>
    <property type="match status" value="1"/>
</dbReference>
<dbReference type="InterPro" id="IPR011701">
    <property type="entry name" value="MFS"/>
</dbReference>
<dbReference type="Gene3D" id="1.20.1250.20">
    <property type="entry name" value="MFS general substrate transporter like domains"/>
    <property type="match status" value="1"/>
</dbReference>
<evidence type="ECO:0000256" key="3">
    <source>
        <dbReference type="ARBA" id="ARBA00022692"/>
    </source>
</evidence>
<reference evidence="8 9" key="1">
    <citation type="journal article" date="2019" name="Int. J. Syst. Evol. Microbiol.">
        <title>The Global Catalogue of Microorganisms (GCM) 10K type strain sequencing project: providing services to taxonomists for standard genome sequencing and annotation.</title>
        <authorList>
            <consortium name="The Broad Institute Genomics Platform"/>
            <consortium name="The Broad Institute Genome Sequencing Center for Infectious Disease"/>
            <person name="Wu L."/>
            <person name="Ma J."/>
        </authorList>
    </citation>
    <scope>NUCLEOTIDE SEQUENCE [LARGE SCALE GENOMIC DNA]</scope>
    <source>
        <strain evidence="8 9">LMG 29247</strain>
    </source>
</reference>
<dbReference type="RefSeq" id="WP_273740054.1">
    <property type="nucleotide sequence ID" value="NZ_JAQIVI010000331.1"/>
</dbReference>
<keyword evidence="9" id="KW-1185">Reference proteome</keyword>
<keyword evidence="2" id="KW-1003">Cell membrane</keyword>
<feature type="non-terminal residue" evidence="8">
    <location>
        <position position="1"/>
    </location>
</feature>
<evidence type="ECO:0000313" key="8">
    <source>
        <dbReference type="EMBL" id="MFC6767128.1"/>
    </source>
</evidence>
<evidence type="ECO:0000256" key="1">
    <source>
        <dbReference type="ARBA" id="ARBA00004651"/>
    </source>
</evidence>
<evidence type="ECO:0000259" key="7">
    <source>
        <dbReference type="PROSITE" id="PS50850"/>
    </source>
</evidence>
<protein>
    <submittedName>
        <fullName evidence="8">MFS transporter</fullName>
    </submittedName>
</protein>
<dbReference type="SUPFAM" id="SSF103473">
    <property type="entry name" value="MFS general substrate transporter"/>
    <property type="match status" value="1"/>
</dbReference>
<dbReference type="PROSITE" id="PS50850">
    <property type="entry name" value="MFS"/>
    <property type="match status" value="1"/>
</dbReference>
<dbReference type="EMBL" id="JBHSWV010000331">
    <property type="protein sequence ID" value="MFC6767128.1"/>
    <property type="molecule type" value="Genomic_DNA"/>
</dbReference>
<dbReference type="InterPro" id="IPR036259">
    <property type="entry name" value="MFS_trans_sf"/>
</dbReference>
<feature type="transmembrane region" description="Helical" evidence="6">
    <location>
        <begin position="59"/>
        <end position="83"/>
    </location>
</feature>
<comment type="subcellular location">
    <subcellularLocation>
        <location evidence="1">Cell membrane</location>
        <topology evidence="1">Multi-pass membrane protein</topology>
    </subcellularLocation>
</comment>
<feature type="transmembrane region" description="Helical" evidence="6">
    <location>
        <begin position="6"/>
        <end position="25"/>
    </location>
</feature>
<feature type="domain" description="Major facilitator superfamily (MFS) profile" evidence="7">
    <location>
        <begin position="57"/>
        <end position="235"/>
    </location>
</feature>
<sequence>LRHGWRAALVPVAAIGALVFAAFALRVRPTEPTTPDVSFRDEFRPDLLRELLSRKAIRFTVLLGVVTEFITQGLFSFLPTFFVEYHGYSTARAGYLFSGFFLVLAVGGIVVGNVSDRYGRDGTIAGCMVFAGLGSLFLLVDRLWIVLVAVFLIGVGTCGVIVVQSRILDYLSEDEEGTGFGLVRTVYMILGSSGSVTVGFFADRFDWTVSFGFIGLLCAVVLVCYAVNWWFELGY</sequence>
<accession>A0ABD5SQ11</accession>
<name>A0ABD5SQ11_9EURY</name>
<evidence type="ECO:0000256" key="5">
    <source>
        <dbReference type="ARBA" id="ARBA00023136"/>
    </source>
</evidence>
<keyword evidence="3 6" id="KW-0812">Transmembrane</keyword>
<dbReference type="PANTHER" id="PTHR43124:SF3">
    <property type="entry name" value="CHLORAMPHENICOL EFFLUX PUMP RV0191"/>
    <property type="match status" value="1"/>
</dbReference>
<feature type="transmembrane region" description="Helical" evidence="6">
    <location>
        <begin position="95"/>
        <end position="115"/>
    </location>
</feature>
<dbReference type="InterPro" id="IPR020846">
    <property type="entry name" value="MFS_dom"/>
</dbReference>
<proteinExistence type="predicted"/>
<gene>
    <name evidence="8" type="ORF">ACFQE6_19745</name>
</gene>
<evidence type="ECO:0000256" key="6">
    <source>
        <dbReference type="SAM" id="Phobius"/>
    </source>
</evidence>
<keyword evidence="5 6" id="KW-0472">Membrane</keyword>
<organism evidence="8 9">
    <name type="scientific">Natrinema soli</name>
    <dbReference type="NCBI Taxonomy" id="1930624"/>
    <lineage>
        <taxon>Archaea</taxon>
        <taxon>Methanobacteriati</taxon>
        <taxon>Methanobacteriota</taxon>
        <taxon>Stenosarchaea group</taxon>
        <taxon>Halobacteria</taxon>
        <taxon>Halobacteriales</taxon>
        <taxon>Natrialbaceae</taxon>
        <taxon>Natrinema</taxon>
    </lineage>
</organism>
<dbReference type="Pfam" id="PF07690">
    <property type="entry name" value="MFS_1"/>
    <property type="match status" value="1"/>
</dbReference>
<dbReference type="AlphaFoldDB" id="A0ABD5SQ11"/>
<dbReference type="GO" id="GO:0005886">
    <property type="term" value="C:plasma membrane"/>
    <property type="evidence" value="ECO:0007669"/>
    <property type="project" value="UniProtKB-SubCell"/>
</dbReference>
<evidence type="ECO:0000256" key="2">
    <source>
        <dbReference type="ARBA" id="ARBA00022475"/>
    </source>
</evidence>
<evidence type="ECO:0000313" key="9">
    <source>
        <dbReference type="Proteomes" id="UP001596383"/>
    </source>
</evidence>
<dbReference type="Proteomes" id="UP001596383">
    <property type="component" value="Unassembled WGS sequence"/>
</dbReference>
<feature type="transmembrane region" description="Helical" evidence="6">
    <location>
        <begin position="146"/>
        <end position="168"/>
    </location>
</feature>
<evidence type="ECO:0000256" key="4">
    <source>
        <dbReference type="ARBA" id="ARBA00022989"/>
    </source>
</evidence>
<dbReference type="InterPro" id="IPR050189">
    <property type="entry name" value="MFS_Efflux_Transporters"/>
</dbReference>
<keyword evidence="4 6" id="KW-1133">Transmembrane helix</keyword>